<evidence type="ECO:0000313" key="2">
    <source>
        <dbReference type="EMBL" id="PNF15441.1"/>
    </source>
</evidence>
<comment type="caution">
    <text evidence="2">The sequence shown here is derived from an EMBL/GenBank/DDBJ whole genome shotgun (WGS) entry which is preliminary data.</text>
</comment>
<reference evidence="2 3" key="1">
    <citation type="submission" date="2017-12" db="EMBL/GenBank/DDBJ databases">
        <title>Hemimetabolous genomes reveal molecular basis of termite eusociality.</title>
        <authorList>
            <person name="Harrison M.C."/>
            <person name="Jongepier E."/>
            <person name="Robertson H.M."/>
            <person name="Arning N."/>
            <person name="Bitard-Feildel T."/>
            <person name="Chao H."/>
            <person name="Childers C.P."/>
            <person name="Dinh H."/>
            <person name="Doddapaneni H."/>
            <person name="Dugan S."/>
            <person name="Gowin J."/>
            <person name="Greiner C."/>
            <person name="Han Y."/>
            <person name="Hu H."/>
            <person name="Hughes D.S.T."/>
            <person name="Huylmans A.-K."/>
            <person name="Kemena C."/>
            <person name="Kremer L.P.M."/>
            <person name="Lee S.L."/>
            <person name="Lopez-Ezquerra A."/>
            <person name="Mallet L."/>
            <person name="Monroy-Kuhn J.M."/>
            <person name="Moser A."/>
            <person name="Murali S.C."/>
            <person name="Muzny D.M."/>
            <person name="Otani S."/>
            <person name="Piulachs M.-D."/>
            <person name="Poelchau M."/>
            <person name="Qu J."/>
            <person name="Schaub F."/>
            <person name="Wada-Katsumata A."/>
            <person name="Worley K.C."/>
            <person name="Xie Q."/>
            <person name="Ylla G."/>
            <person name="Poulsen M."/>
            <person name="Gibbs R.A."/>
            <person name="Schal C."/>
            <person name="Richards S."/>
            <person name="Belles X."/>
            <person name="Korb J."/>
            <person name="Bornberg-Bauer E."/>
        </authorList>
    </citation>
    <scope>NUCLEOTIDE SEQUENCE [LARGE SCALE GENOMIC DNA]</scope>
    <source>
        <tissue evidence="2">Whole body</tissue>
    </source>
</reference>
<keyword evidence="3" id="KW-1185">Reference proteome</keyword>
<gene>
    <name evidence="2" type="ORF">B7P43_G18139</name>
</gene>
<keyword evidence="1" id="KW-0732">Signal</keyword>
<organism evidence="2 3">
    <name type="scientific">Cryptotermes secundus</name>
    <dbReference type="NCBI Taxonomy" id="105785"/>
    <lineage>
        <taxon>Eukaryota</taxon>
        <taxon>Metazoa</taxon>
        <taxon>Ecdysozoa</taxon>
        <taxon>Arthropoda</taxon>
        <taxon>Hexapoda</taxon>
        <taxon>Insecta</taxon>
        <taxon>Pterygota</taxon>
        <taxon>Neoptera</taxon>
        <taxon>Polyneoptera</taxon>
        <taxon>Dictyoptera</taxon>
        <taxon>Blattodea</taxon>
        <taxon>Blattoidea</taxon>
        <taxon>Termitoidae</taxon>
        <taxon>Kalotermitidae</taxon>
        <taxon>Cryptotermitinae</taxon>
        <taxon>Cryptotermes</taxon>
    </lineage>
</organism>
<accession>A0A2J7PGI6</accession>
<name>A0A2J7PGI6_9NEOP</name>
<dbReference type="Proteomes" id="UP000235965">
    <property type="component" value="Unassembled WGS sequence"/>
</dbReference>
<feature type="signal peptide" evidence="1">
    <location>
        <begin position="1"/>
        <end position="17"/>
    </location>
</feature>
<dbReference type="InParanoid" id="A0A2J7PGI6"/>
<protein>
    <recommendedName>
        <fullName evidence="4">Secreted protein</fullName>
    </recommendedName>
</protein>
<evidence type="ECO:0008006" key="4">
    <source>
        <dbReference type="Google" id="ProtNLM"/>
    </source>
</evidence>
<evidence type="ECO:0000313" key="3">
    <source>
        <dbReference type="Proteomes" id="UP000235965"/>
    </source>
</evidence>
<sequence>MLVIVLWHAAIFKVVEALVNLSDPHCIIAESLLNFSDCFRLSIPKFQTKLKGVRWQKITHAHESPFYHYAQFPHPCFSDRLLIKFNQFNTRNML</sequence>
<dbReference type="EMBL" id="NEVH01025241">
    <property type="protein sequence ID" value="PNF15441.1"/>
    <property type="molecule type" value="Genomic_DNA"/>
</dbReference>
<feature type="chain" id="PRO_5014337265" description="Secreted protein" evidence="1">
    <location>
        <begin position="18"/>
        <end position="94"/>
    </location>
</feature>
<proteinExistence type="predicted"/>
<evidence type="ECO:0000256" key="1">
    <source>
        <dbReference type="SAM" id="SignalP"/>
    </source>
</evidence>
<dbReference type="AlphaFoldDB" id="A0A2J7PGI6"/>